<dbReference type="GO" id="GO:0016020">
    <property type="term" value="C:membrane"/>
    <property type="evidence" value="ECO:0007669"/>
    <property type="project" value="UniProtKB-SubCell"/>
</dbReference>
<comment type="similarity">
    <text evidence="2 6">Belongs to the band 7/mec-2 family. HflC subfamily.</text>
</comment>
<evidence type="ECO:0000259" key="8">
    <source>
        <dbReference type="SMART" id="SM00244"/>
    </source>
</evidence>
<keyword evidence="4 7" id="KW-1133">Transmembrane helix</keyword>
<dbReference type="AlphaFoldDB" id="A0A5B0E1S1"/>
<evidence type="ECO:0000256" key="5">
    <source>
        <dbReference type="ARBA" id="ARBA00023136"/>
    </source>
</evidence>
<dbReference type="CDD" id="cd03405">
    <property type="entry name" value="SPFH_HflC"/>
    <property type="match status" value="1"/>
</dbReference>
<dbReference type="GO" id="GO:0006508">
    <property type="term" value="P:proteolysis"/>
    <property type="evidence" value="ECO:0007669"/>
    <property type="project" value="UniProtKB-KW"/>
</dbReference>
<comment type="caution">
    <text evidence="9">The sequence shown here is derived from an EMBL/GenBank/DDBJ whole genome shotgun (WGS) entry which is preliminary data.</text>
</comment>
<accession>A0A5B0E1S1</accession>
<sequence length="314" mass="34863">MSNRFYAAIATIAVIVIFVWNSAFVVSERQQALVLRFGEIQRVISEPGLYFKLPFGFAQADNVQLLPNRLLRSDLNNLRVQVSGGAFYDVDAFMVYRIEDPALFRRGVRGGQLDEAERLLLTRFDSAIRATYGRRSFSAALSDERASMMVEVRDQVRPEAQRLGIDLIDVRIGRTDLTPEISERTYERMAAERLAEAERLRADGQVRARTVRATADREASETVAAARRDAAILQGEGEAERNATFAAAFGQNPEFFEFYRSMQAYKTALDGTGTTMVLSPTSEFFRYFNTDNANMAAPSVPTSAAPAVPAAGAN</sequence>
<comment type="function">
    <text evidence="6">HflC and HflK could regulate a protease.</text>
</comment>
<dbReference type="PIRSF" id="PIRSF005651">
    <property type="entry name" value="HflC"/>
    <property type="match status" value="1"/>
</dbReference>
<keyword evidence="5 7" id="KW-0472">Membrane</keyword>
<dbReference type="SUPFAM" id="SSF117892">
    <property type="entry name" value="Band 7/SPFH domain"/>
    <property type="match status" value="1"/>
</dbReference>
<gene>
    <name evidence="9" type="ORF">FPY71_03810</name>
</gene>
<reference evidence="9 10" key="1">
    <citation type="submission" date="2019-08" db="EMBL/GenBank/DDBJ databases">
        <title>Aureimonas fodiniaquatilis sp. nov., isolated from a coal mine wastewater.</title>
        <authorList>
            <person name="Kim W."/>
        </authorList>
    </citation>
    <scope>NUCLEOTIDE SEQUENCE [LARGE SCALE GENOMIC DNA]</scope>
    <source>
        <strain evidence="9 10">CAU 1482</strain>
    </source>
</reference>
<dbReference type="Pfam" id="PF01145">
    <property type="entry name" value="Band_7"/>
    <property type="match status" value="1"/>
</dbReference>
<dbReference type="InterPro" id="IPR036013">
    <property type="entry name" value="Band_7/SPFH_dom_sf"/>
</dbReference>
<dbReference type="OrthoDB" id="9812991at2"/>
<dbReference type="Gene3D" id="3.30.479.30">
    <property type="entry name" value="Band 7 domain"/>
    <property type="match status" value="1"/>
</dbReference>
<evidence type="ECO:0000256" key="7">
    <source>
        <dbReference type="SAM" id="Phobius"/>
    </source>
</evidence>
<evidence type="ECO:0000313" key="9">
    <source>
        <dbReference type="EMBL" id="KAA0972242.1"/>
    </source>
</evidence>
<feature type="domain" description="Band 7" evidence="8">
    <location>
        <begin position="21"/>
        <end position="189"/>
    </location>
</feature>
<proteinExistence type="inferred from homology"/>
<dbReference type="SMART" id="SM00244">
    <property type="entry name" value="PHB"/>
    <property type="match status" value="1"/>
</dbReference>
<organism evidence="9 10">
    <name type="scientific">Aureimonas fodinaquatilis</name>
    <dbReference type="NCBI Taxonomy" id="2565783"/>
    <lineage>
        <taxon>Bacteria</taxon>
        <taxon>Pseudomonadati</taxon>
        <taxon>Pseudomonadota</taxon>
        <taxon>Alphaproteobacteria</taxon>
        <taxon>Hyphomicrobiales</taxon>
        <taxon>Aurantimonadaceae</taxon>
        <taxon>Aureimonas</taxon>
    </lineage>
</organism>
<name>A0A5B0E1S1_9HYPH</name>
<evidence type="ECO:0000256" key="1">
    <source>
        <dbReference type="ARBA" id="ARBA00004167"/>
    </source>
</evidence>
<keyword evidence="9" id="KW-0378">Hydrolase</keyword>
<dbReference type="EMBL" id="VTWH01000001">
    <property type="protein sequence ID" value="KAA0972242.1"/>
    <property type="molecule type" value="Genomic_DNA"/>
</dbReference>
<dbReference type="RefSeq" id="WP_149297769.1">
    <property type="nucleotide sequence ID" value="NZ_VTWH01000001.1"/>
</dbReference>
<protein>
    <recommendedName>
        <fullName evidence="6">Protein HflC</fullName>
    </recommendedName>
</protein>
<feature type="transmembrane region" description="Helical" evidence="7">
    <location>
        <begin position="6"/>
        <end position="26"/>
    </location>
</feature>
<evidence type="ECO:0000256" key="6">
    <source>
        <dbReference type="PIRNR" id="PIRNR005651"/>
    </source>
</evidence>
<evidence type="ECO:0000256" key="3">
    <source>
        <dbReference type="ARBA" id="ARBA00022692"/>
    </source>
</evidence>
<keyword evidence="3 7" id="KW-0812">Transmembrane</keyword>
<dbReference type="Proteomes" id="UP000324738">
    <property type="component" value="Unassembled WGS sequence"/>
</dbReference>
<comment type="subcellular location">
    <subcellularLocation>
        <location evidence="1">Membrane</location>
        <topology evidence="1">Single-pass membrane protein</topology>
    </subcellularLocation>
</comment>
<evidence type="ECO:0000313" key="10">
    <source>
        <dbReference type="Proteomes" id="UP000324738"/>
    </source>
</evidence>
<keyword evidence="9" id="KW-0645">Protease</keyword>
<evidence type="ECO:0000256" key="2">
    <source>
        <dbReference type="ARBA" id="ARBA00007862"/>
    </source>
</evidence>
<dbReference type="PANTHER" id="PTHR42911">
    <property type="entry name" value="MODULATOR OF FTSH PROTEASE HFLC"/>
    <property type="match status" value="1"/>
</dbReference>
<dbReference type="InterPro" id="IPR010200">
    <property type="entry name" value="HflC"/>
</dbReference>
<dbReference type="GO" id="GO:0008233">
    <property type="term" value="F:peptidase activity"/>
    <property type="evidence" value="ECO:0007669"/>
    <property type="project" value="UniProtKB-KW"/>
</dbReference>
<dbReference type="PANTHER" id="PTHR42911:SF1">
    <property type="entry name" value="MODULATOR OF FTSH PROTEASE HFLC"/>
    <property type="match status" value="1"/>
</dbReference>
<keyword evidence="10" id="KW-1185">Reference proteome</keyword>
<dbReference type="InterPro" id="IPR001107">
    <property type="entry name" value="Band_7"/>
</dbReference>
<evidence type="ECO:0000256" key="4">
    <source>
        <dbReference type="ARBA" id="ARBA00022989"/>
    </source>
</evidence>